<accession>A0A0D1YK91</accession>
<dbReference type="AlphaFoldDB" id="A0A0D1YK91"/>
<feature type="compositionally biased region" description="Polar residues" evidence="1">
    <location>
        <begin position="728"/>
        <end position="743"/>
    </location>
</feature>
<feature type="region of interest" description="Disordered" evidence="1">
    <location>
        <begin position="442"/>
        <end position="482"/>
    </location>
</feature>
<feature type="compositionally biased region" description="Basic and acidic residues" evidence="1">
    <location>
        <begin position="172"/>
        <end position="182"/>
    </location>
</feature>
<reference evidence="2 3" key="1">
    <citation type="submission" date="2015-01" db="EMBL/GenBank/DDBJ databases">
        <title>The Genome Sequence of Ochroconis gallopava CBS43764.</title>
        <authorList>
            <consortium name="The Broad Institute Genomics Platform"/>
            <person name="Cuomo C."/>
            <person name="de Hoog S."/>
            <person name="Gorbushina A."/>
            <person name="Stielow B."/>
            <person name="Teixiera M."/>
            <person name="Abouelleil A."/>
            <person name="Chapman S.B."/>
            <person name="Priest M."/>
            <person name="Young S.K."/>
            <person name="Wortman J."/>
            <person name="Nusbaum C."/>
            <person name="Birren B."/>
        </authorList>
    </citation>
    <scope>NUCLEOTIDE SEQUENCE [LARGE SCALE GENOMIC DNA]</scope>
    <source>
        <strain evidence="2 3">CBS 43764</strain>
    </source>
</reference>
<dbReference type="VEuPathDB" id="FungiDB:PV09_07332"/>
<dbReference type="HOGENOM" id="CLU_345197_0_0_1"/>
<dbReference type="Proteomes" id="UP000053259">
    <property type="component" value="Unassembled WGS sequence"/>
</dbReference>
<feature type="compositionally biased region" description="Basic and acidic residues" evidence="1">
    <location>
        <begin position="411"/>
        <end position="430"/>
    </location>
</feature>
<protein>
    <submittedName>
        <fullName evidence="2">Uncharacterized protein</fullName>
    </submittedName>
</protein>
<feature type="compositionally biased region" description="Polar residues" evidence="1">
    <location>
        <begin position="449"/>
        <end position="465"/>
    </location>
</feature>
<feature type="compositionally biased region" description="Basic and acidic residues" evidence="1">
    <location>
        <begin position="260"/>
        <end position="269"/>
    </location>
</feature>
<feature type="compositionally biased region" description="Polar residues" evidence="1">
    <location>
        <begin position="772"/>
        <end position="783"/>
    </location>
</feature>
<feature type="region of interest" description="Disordered" evidence="1">
    <location>
        <begin position="517"/>
        <end position="542"/>
    </location>
</feature>
<sequence length="819" mass="90331">MTVFKKRPQLQNVCFVSPPSTEIIHTYPEDSLADSERAAKRRRIEAVARDVLKERDVFIASASLRGPFESGWVNPWKLSGQHSKSTITNATAIADSRDEFQRQGHDASAIPDSVTRHTSRRGSEYCHDWLRNQKNAGYSSDLGGEVNVALRDQTDDDFDEEHTNSRYFLGNREPRKSPDIHARQRASTIAASEFPPKSLKVNGPSSGANRSNSEQPPRKSHHGILGAFYDTGNVLTLSKVSMISDDKPVEVQRTEVELRKADQTLRKGPDLPGFVFKDDEKKRQMPRSKGPNQSRASKATTTSTHELHDPSAHIPASIANVASVKENQELAVGDHESLAQEGEMQEVVAIYTNDEGRWPCPLSFGPNRPKAYASRSGVRNHLKNKHGINHTTLTKSKDVAAEVSEASIHVTEPDDKIKCPDKEERASKDNSHFYESVAEELHQVEEDPVSSSSATVVSERPSTTQRRNEPSEQLRPREHEKNAQKIMESVLSDQDDVQFQAQESDVARRTFSSSALVVDHEHGDKDANLPSNKTTTELPNRQDSRAYSMFTCNAEMSTQTELLRAHLAFQETQSAQKAGGNSADYNASSAEGRFREGGGEISPAANIATPFRCPDIPSFFNRPQPASLARVGPASTQDLMDAAADLSWSTVKKPTREQKMEKKRISFAGWPQTKPSLQSRGFEKEEERSPLASNTPLNPTPRKDNVSSQPPITTPAPKSVLSKHSRSFPATYQTSDPARTLSSFMHAPRSSAMAAQSTAPSAPSALPIPSYQEAQGPSETGYDSQEIEEALDMATSFLSTWDVDREVERNGVQAAATKA</sequence>
<feature type="region of interest" description="Disordered" evidence="1">
    <location>
        <begin position="650"/>
        <end position="785"/>
    </location>
</feature>
<evidence type="ECO:0000313" key="2">
    <source>
        <dbReference type="EMBL" id="KIW01292.1"/>
    </source>
</evidence>
<gene>
    <name evidence="2" type="ORF">PV09_07332</name>
</gene>
<feature type="compositionally biased region" description="Polar residues" evidence="1">
    <location>
        <begin position="290"/>
        <end position="304"/>
    </location>
</feature>
<evidence type="ECO:0000256" key="1">
    <source>
        <dbReference type="SAM" id="MobiDB-lite"/>
    </source>
</evidence>
<feature type="region of interest" description="Disordered" evidence="1">
    <location>
        <begin position="260"/>
        <end position="312"/>
    </location>
</feature>
<organism evidence="2 3">
    <name type="scientific">Verruconis gallopava</name>
    <dbReference type="NCBI Taxonomy" id="253628"/>
    <lineage>
        <taxon>Eukaryota</taxon>
        <taxon>Fungi</taxon>
        <taxon>Dikarya</taxon>
        <taxon>Ascomycota</taxon>
        <taxon>Pezizomycotina</taxon>
        <taxon>Dothideomycetes</taxon>
        <taxon>Pleosporomycetidae</taxon>
        <taxon>Venturiales</taxon>
        <taxon>Sympoventuriaceae</taxon>
        <taxon>Verruconis</taxon>
    </lineage>
</organism>
<dbReference type="STRING" id="253628.A0A0D1YK91"/>
<proteinExistence type="predicted"/>
<feature type="region of interest" description="Disordered" evidence="1">
    <location>
        <begin position="405"/>
        <end position="430"/>
    </location>
</feature>
<name>A0A0D1YK91_9PEZI</name>
<feature type="compositionally biased region" description="Polar residues" evidence="1">
    <location>
        <begin position="529"/>
        <end position="541"/>
    </location>
</feature>
<feature type="compositionally biased region" description="Basic and acidic residues" evidence="1">
    <location>
        <begin position="466"/>
        <end position="482"/>
    </location>
</feature>
<dbReference type="EMBL" id="KN847556">
    <property type="protein sequence ID" value="KIW01292.1"/>
    <property type="molecule type" value="Genomic_DNA"/>
</dbReference>
<keyword evidence="3" id="KW-1185">Reference proteome</keyword>
<dbReference type="InParanoid" id="A0A0D1YK91"/>
<feature type="region of interest" description="Disordered" evidence="1">
    <location>
        <begin position="152"/>
        <end position="225"/>
    </location>
</feature>
<dbReference type="GeneID" id="27315305"/>
<evidence type="ECO:0000313" key="3">
    <source>
        <dbReference type="Proteomes" id="UP000053259"/>
    </source>
</evidence>
<feature type="compositionally biased region" description="Basic and acidic residues" evidence="1">
    <location>
        <begin position="654"/>
        <end position="664"/>
    </location>
</feature>
<feature type="region of interest" description="Disordered" evidence="1">
    <location>
        <begin position="574"/>
        <end position="601"/>
    </location>
</feature>
<dbReference type="RefSeq" id="XP_016211161.1">
    <property type="nucleotide sequence ID" value="XM_016361085.1"/>
</dbReference>
<feature type="compositionally biased region" description="Basic and acidic residues" evidence="1">
    <location>
        <begin position="518"/>
        <end position="527"/>
    </location>
</feature>
<dbReference type="OrthoDB" id="5419922at2759"/>
<feature type="compositionally biased region" description="Polar residues" evidence="1">
    <location>
        <begin position="203"/>
        <end position="215"/>
    </location>
</feature>
<feature type="compositionally biased region" description="Low complexity" evidence="1">
    <location>
        <begin position="750"/>
        <end position="770"/>
    </location>
</feature>